<dbReference type="RefSeq" id="WP_270041625.1">
    <property type="nucleotide sequence ID" value="NZ_JAPDOD010000018.1"/>
</dbReference>
<proteinExistence type="predicted"/>
<accession>A0A9X3N039</accession>
<evidence type="ECO:0000313" key="2">
    <source>
        <dbReference type="Proteomes" id="UP001149140"/>
    </source>
</evidence>
<sequence length="172" mass="19959">MTGLTLFTPIRRQWLWLLRIGLPVTRHLPFMRRHILQFDFIKFVRWTVVGRLDGESLHYPYLFFESNFDGPWQDYIDAFAYVIPHDIRLTWGRGPGFPAPPPSEPLKAWIACNSMEGGTYYCAHSDVSTRDVLNALAVRERIEALRRDAEHLSPEAFKAAWEAFLSDAQAHL</sequence>
<dbReference type="EMBL" id="JAPDOD010000018">
    <property type="protein sequence ID" value="MDA0162383.1"/>
    <property type="molecule type" value="Genomic_DNA"/>
</dbReference>
<gene>
    <name evidence="1" type="ORF">OM076_19075</name>
</gene>
<comment type="caution">
    <text evidence="1">The sequence shown here is derived from an EMBL/GenBank/DDBJ whole genome shotgun (WGS) entry which is preliminary data.</text>
</comment>
<dbReference type="Proteomes" id="UP001149140">
    <property type="component" value="Unassembled WGS sequence"/>
</dbReference>
<protein>
    <submittedName>
        <fullName evidence="1">Uncharacterized protein</fullName>
    </submittedName>
</protein>
<dbReference type="AlphaFoldDB" id="A0A9X3N039"/>
<evidence type="ECO:0000313" key="1">
    <source>
        <dbReference type="EMBL" id="MDA0162383.1"/>
    </source>
</evidence>
<organism evidence="1 2">
    <name type="scientific">Solirubrobacter ginsenosidimutans</name>
    <dbReference type="NCBI Taxonomy" id="490573"/>
    <lineage>
        <taxon>Bacteria</taxon>
        <taxon>Bacillati</taxon>
        <taxon>Actinomycetota</taxon>
        <taxon>Thermoleophilia</taxon>
        <taxon>Solirubrobacterales</taxon>
        <taxon>Solirubrobacteraceae</taxon>
        <taxon>Solirubrobacter</taxon>
    </lineage>
</organism>
<name>A0A9X3N039_9ACTN</name>
<reference evidence="1" key="1">
    <citation type="submission" date="2022-10" db="EMBL/GenBank/DDBJ databases">
        <title>The WGS of Solirubrobacter ginsenosidimutans DSM 21036.</title>
        <authorList>
            <person name="Jiang Z."/>
        </authorList>
    </citation>
    <scope>NUCLEOTIDE SEQUENCE</scope>
    <source>
        <strain evidence="1">DSM 21036</strain>
    </source>
</reference>
<keyword evidence="2" id="KW-1185">Reference proteome</keyword>